<accession>A0A0F9L1J2</accession>
<reference evidence="1" key="1">
    <citation type="journal article" date="2015" name="Nature">
        <title>Complex archaea that bridge the gap between prokaryotes and eukaryotes.</title>
        <authorList>
            <person name="Spang A."/>
            <person name="Saw J.H."/>
            <person name="Jorgensen S.L."/>
            <person name="Zaremba-Niedzwiedzka K."/>
            <person name="Martijn J."/>
            <person name="Lind A.E."/>
            <person name="van Eijk R."/>
            <person name="Schleper C."/>
            <person name="Guy L."/>
            <person name="Ettema T.J."/>
        </authorList>
    </citation>
    <scope>NUCLEOTIDE SEQUENCE</scope>
</reference>
<proteinExistence type="predicted"/>
<name>A0A0F9L1J2_9ZZZZ</name>
<dbReference type="EMBL" id="LAZR01008106">
    <property type="protein sequence ID" value="KKM80931.1"/>
    <property type="molecule type" value="Genomic_DNA"/>
</dbReference>
<comment type="caution">
    <text evidence="1">The sequence shown here is derived from an EMBL/GenBank/DDBJ whole genome shotgun (WGS) entry which is preliminary data.</text>
</comment>
<evidence type="ECO:0000313" key="1">
    <source>
        <dbReference type="EMBL" id="KKM80931.1"/>
    </source>
</evidence>
<gene>
    <name evidence="1" type="ORF">LCGC14_1334820</name>
</gene>
<sequence>MGSCYRLVILETTHGRGTYEEMLLGRLTSYLGRLVDIGFSSSFLFLNIGSGGEGKISGIPSIRLTEEQERF</sequence>
<dbReference type="AlphaFoldDB" id="A0A0F9L1J2"/>
<protein>
    <submittedName>
        <fullName evidence="1">Uncharacterized protein</fullName>
    </submittedName>
</protein>
<organism evidence="1">
    <name type="scientific">marine sediment metagenome</name>
    <dbReference type="NCBI Taxonomy" id="412755"/>
    <lineage>
        <taxon>unclassified sequences</taxon>
        <taxon>metagenomes</taxon>
        <taxon>ecological metagenomes</taxon>
    </lineage>
</organism>